<evidence type="ECO:0000313" key="2">
    <source>
        <dbReference type="Proteomes" id="UP000244722"/>
    </source>
</evidence>
<keyword evidence="2" id="KW-1185">Reference proteome</keyword>
<dbReference type="Proteomes" id="UP000244722">
    <property type="component" value="Unassembled WGS sequence"/>
</dbReference>
<accession>A0A2T6ZFE0</accession>
<organism evidence="1 2">
    <name type="scientific">Tuber borchii</name>
    <name type="common">White truffle</name>
    <dbReference type="NCBI Taxonomy" id="42251"/>
    <lineage>
        <taxon>Eukaryota</taxon>
        <taxon>Fungi</taxon>
        <taxon>Dikarya</taxon>
        <taxon>Ascomycota</taxon>
        <taxon>Pezizomycotina</taxon>
        <taxon>Pezizomycetes</taxon>
        <taxon>Pezizales</taxon>
        <taxon>Tuberaceae</taxon>
        <taxon>Tuber</taxon>
    </lineage>
</organism>
<evidence type="ECO:0000313" key="1">
    <source>
        <dbReference type="EMBL" id="PUU74210.1"/>
    </source>
</evidence>
<protein>
    <submittedName>
        <fullName evidence="1">Uncharacterized protein</fullName>
    </submittedName>
</protein>
<proteinExistence type="predicted"/>
<gene>
    <name evidence="1" type="ORF">B9Z19DRAFT_472244</name>
</gene>
<reference evidence="1 2" key="1">
    <citation type="submission" date="2017-04" db="EMBL/GenBank/DDBJ databases">
        <title>Draft genome sequence of Tuber borchii Vittad., a whitish edible truffle.</title>
        <authorList>
            <consortium name="DOE Joint Genome Institute"/>
            <person name="Murat C."/>
            <person name="Kuo A."/>
            <person name="Barry K.W."/>
            <person name="Clum A."/>
            <person name="Dockter R.B."/>
            <person name="Fauchery L."/>
            <person name="Iotti M."/>
            <person name="Kohler A."/>
            <person name="Labutti K."/>
            <person name="Lindquist E.A."/>
            <person name="Lipzen A."/>
            <person name="Ohm R.A."/>
            <person name="Wang M."/>
            <person name="Grigoriev I.V."/>
            <person name="Zambonelli A."/>
            <person name="Martin F.M."/>
        </authorList>
    </citation>
    <scope>NUCLEOTIDE SEQUENCE [LARGE SCALE GENOMIC DNA]</scope>
    <source>
        <strain evidence="1 2">Tbo3840</strain>
    </source>
</reference>
<name>A0A2T6ZFE0_TUBBO</name>
<comment type="caution">
    <text evidence="1">The sequence shown here is derived from an EMBL/GenBank/DDBJ whole genome shotgun (WGS) entry which is preliminary data.</text>
</comment>
<dbReference type="AlphaFoldDB" id="A0A2T6ZFE0"/>
<dbReference type="EMBL" id="NESQ01000315">
    <property type="protein sequence ID" value="PUU74210.1"/>
    <property type="molecule type" value="Genomic_DNA"/>
</dbReference>
<sequence>MLYRVFVFPQFLWALGFRFSFLPGFLGKSSCSMIWKNGWMDGWMDRSAVVGNTRNCTMQYKYTVTARWKWVERMKEGGAVVGNECEFAILQNKTTVTGWLASPGAATIVVVETDGARERKKEL</sequence>